<evidence type="ECO:0000259" key="1">
    <source>
        <dbReference type="Pfam" id="PF07561"/>
    </source>
</evidence>
<dbReference type="InterPro" id="IPR011437">
    <property type="entry name" value="DUF1540"/>
</dbReference>
<comment type="caution">
    <text evidence="2">The sequence shown here is derived from an EMBL/GenBank/DDBJ whole genome shotgun (WGS) entry which is preliminary data.</text>
</comment>
<keyword evidence="3" id="KW-1185">Reference proteome</keyword>
<evidence type="ECO:0000313" key="3">
    <source>
        <dbReference type="Proteomes" id="UP000006443"/>
    </source>
</evidence>
<dbReference type="RefSeq" id="WP_008516430.1">
    <property type="nucleotide sequence ID" value="NZ_ACJM01000007.1"/>
</dbReference>
<organism evidence="2 3">
    <name type="scientific">Dethiobacter alkaliphilus AHT 1</name>
    <dbReference type="NCBI Taxonomy" id="555088"/>
    <lineage>
        <taxon>Bacteria</taxon>
        <taxon>Bacillati</taxon>
        <taxon>Bacillota</taxon>
        <taxon>Dethiobacteria</taxon>
        <taxon>Dethiobacterales</taxon>
        <taxon>Dethiobacteraceae</taxon>
        <taxon>Dethiobacter</taxon>
    </lineage>
</organism>
<dbReference type="STRING" id="555088.DealDRAFT_1577"/>
<dbReference type="AlphaFoldDB" id="C0GGL3"/>
<sequence>MEISVKCSVSNCKYYSNLECTAEAIEVNCDDTSMLASDSRETCCDTFKPVDEGDERPRK</sequence>
<reference evidence="2 3" key="1">
    <citation type="submission" date="2009-02" db="EMBL/GenBank/DDBJ databases">
        <title>Sequencing of the draft genome and assembly of Dethiobacter alkaliphilus AHT 1.</title>
        <authorList>
            <consortium name="US DOE Joint Genome Institute (JGI-PGF)"/>
            <person name="Lucas S."/>
            <person name="Copeland A."/>
            <person name="Lapidus A."/>
            <person name="Glavina del Rio T."/>
            <person name="Dalin E."/>
            <person name="Tice H."/>
            <person name="Bruce D."/>
            <person name="Goodwin L."/>
            <person name="Pitluck S."/>
            <person name="Larimer F."/>
            <person name="Land M.L."/>
            <person name="Hauser L."/>
            <person name="Muyzer G."/>
        </authorList>
    </citation>
    <scope>NUCLEOTIDE SEQUENCE [LARGE SCALE GENOMIC DNA]</scope>
    <source>
        <strain evidence="2 3">AHT 1</strain>
    </source>
</reference>
<dbReference type="Proteomes" id="UP000006443">
    <property type="component" value="Unassembled WGS sequence"/>
</dbReference>
<proteinExistence type="predicted"/>
<dbReference type="Pfam" id="PF07561">
    <property type="entry name" value="DUF1540"/>
    <property type="match status" value="1"/>
</dbReference>
<dbReference type="EMBL" id="ACJM01000007">
    <property type="protein sequence ID" value="EEG77454.1"/>
    <property type="molecule type" value="Genomic_DNA"/>
</dbReference>
<name>C0GGL3_DETAL</name>
<evidence type="ECO:0000313" key="2">
    <source>
        <dbReference type="EMBL" id="EEG77454.1"/>
    </source>
</evidence>
<accession>C0GGL3</accession>
<dbReference type="OrthoDB" id="1684758at2"/>
<gene>
    <name evidence="2" type="ORF">DealDRAFT_1577</name>
</gene>
<feature type="domain" description="DUF1540" evidence="1">
    <location>
        <begin position="5"/>
        <end position="47"/>
    </location>
</feature>
<protein>
    <recommendedName>
        <fullName evidence="1">DUF1540 domain-containing protein</fullName>
    </recommendedName>
</protein>